<dbReference type="Proteomes" id="UP000283269">
    <property type="component" value="Unassembled WGS sequence"/>
</dbReference>
<accession>A0A409X632</accession>
<keyword evidence="2" id="KW-1185">Reference proteome</keyword>
<dbReference type="AlphaFoldDB" id="A0A409X632"/>
<name>A0A409X632_PSICY</name>
<dbReference type="EMBL" id="NHYD01002539">
    <property type="protein sequence ID" value="PPQ86192.1"/>
    <property type="molecule type" value="Genomic_DNA"/>
</dbReference>
<protein>
    <submittedName>
        <fullName evidence="1">Uncharacterized protein</fullName>
    </submittedName>
</protein>
<dbReference type="InParanoid" id="A0A409X632"/>
<sequence>MAEDPGVIGTDCTTCRIVYNNVASSVRVNLLVDRCGPTDAASDQFDYYETEMLWDDEDLTHNIFVKIKFNVTDME</sequence>
<evidence type="ECO:0000313" key="1">
    <source>
        <dbReference type="EMBL" id="PPQ86192.1"/>
    </source>
</evidence>
<reference evidence="1 2" key="1">
    <citation type="journal article" date="2018" name="Evol. Lett.">
        <title>Horizontal gene cluster transfer increased hallucinogenic mushroom diversity.</title>
        <authorList>
            <person name="Reynolds H.T."/>
            <person name="Vijayakumar V."/>
            <person name="Gluck-Thaler E."/>
            <person name="Korotkin H.B."/>
            <person name="Matheny P.B."/>
            <person name="Slot J.C."/>
        </authorList>
    </citation>
    <scope>NUCLEOTIDE SEQUENCE [LARGE SCALE GENOMIC DNA]</scope>
    <source>
        <strain evidence="1 2">2631</strain>
    </source>
</reference>
<organism evidence="1 2">
    <name type="scientific">Psilocybe cyanescens</name>
    <dbReference type="NCBI Taxonomy" id="93625"/>
    <lineage>
        <taxon>Eukaryota</taxon>
        <taxon>Fungi</taxon>
        <taxon>Dikarya</taxon>
        <taxon>Basidiomycota</taxon>
        <taxon>Agaricomycotina</taxon>
        <taxon>Agaricomycetes</taxon>
        <taxon>Agaricomycetidae</taxon>
        <taxon>Agaricales</taxon>
        <taxon>Agaricineae</taxon>
        <taxon>Strophariaceae</taxon>
        <taxon>Psilocybe</taxon>
    </lineage>
</organism>
<proteinExistence type="predicted"/>
<evidence type="ECO:0000313" key="2">
    <source>
        <dbReference type="Proteomes" id="UP000283269"/>
    </source>
</evidence>
<comment type="caution">
    <text evidence="1">The sequence shown here is derived from an EMBL/GenBank/DDBJ whole genome shotgun (WGS) entry which is preliminary data.</text>
</comment>
<gene>
    <name evidence="1" type="ORF">CVT25_006935</name>
</gene>